<accession>A0AAU8VFC0</accession>
<dbReference type="SUPFAM" id="SSF81901">
    <property type="entry name" value="HCP-like"/>
    <property type="match status" value="1"/>
</dbReference>
<keyword evidence="1" id="KW-0802">TPR repeat</keyword>
<dbReference type="SUPFAM" id="SSF48452">
    <property type="entry name" value="TPR-like"/>
    <property type="match status" value="1"/>
</dbReference>
<evidence type="ECO:0000313" key="3">
    <source>
        <dbReference type="EMBL" id="ARB04562.1"/>
    </source>
</evidence>
<dbReference type="Gene3D" id="1.25.40.10">
    <property type="entry name" value="Tetratricopeptide repeat domain"/>
    <property type="match status" value="1"/>
</dbReference>
<evidence type="ECO:0000313" key="4">
    <source>
        <dbReference type="Proteomes" id="UP000191249"/>
    </source>
</evidence>
<evidence type="ECO:0000256" key="2">
    <source>
        <dbReference type="SAM" id="SignalP"/>
    </source>
</evidence>
<feature type="chain" id="PRO_5043381146" description="Tetratricopeptide repeat protein" evidence="2">
    <location>
        <begin position="26"/>
        <end position="616"/>
    </location>
</feature>
<dbReference type="InterPro" id="IPR019734">
    <property type="entry name" value="TPR_rpt"/>
</dbReference>
<dbReference type="PROSITE" id="PS50005">
    <property type="entry name" value="TPR"/>
    <property type="match status" value="1"/>
</dbReference>
<dbReference type="SMART" id="SM00028">
    <property type="entry name" value="TPR"/>
    <property type="match status" value="3"/>
</dbReference>
<evidence type="ECO:0000256" key="1">
    <source>
        <dbReference type="PROSITE-ProRule" id="PRU00339"/>
    </source>
</evidence>
<feature type="repeat" description="TPR" evidence="1">
    <location>
        <begin position="458"/>
        <end position="491"/>
    </location>
</feature>
<dbReference type="InterPro" id="IPR011990">
    <property type="entry name" value="TPR-like_helical_dom_sf"/>
</dbReference>
<evidence type="ECO:0008006" key="5">
    <source>
        <dbReference type="Google" id="ProtNLM"/>
    </source>
</evidence>
<organism evidence="3 4">
    <name type="scientific">Neisseria lactamica</name>
    <dbReference type="NCBI Taxonomy" id="486"/>
    <lineage>
        <taxon>Bacteria</taxon>
        <taxon>Pseudomonadati</taxon>
        <taxon>Pseudomonadota</taxon>
        <taxon>Betaproteobacteria</taxon>
        <taxon>Neisseriales</taxon>
        <taxon>Neisseriaceae</taxon>
        <taxon>Neisseria</taxon>
    </lineage>
</organism>
<gene>
    <name evidence="3" type="ORF">B2G52_06360</name>
</gene>
<sequence length="616" mass="69194">MIMLPNRFKMLTVLTAALVAGQVSAAGGGAGDMKQPKEVVKVLRKHQRYSEEEIKNNRLRLAAVGERANRIFTLLGGETALQKGQAGTALAAYMLMLERTKSPEVAERALEMAVSLNAFEQAEMIYQKWRQIEPIPGEAQKRMAWLRSVLKGEENQRLDGLEEILAQADDGQNRRIFLLLAQAAVQQDGLAQKASEAVHRAALKYEHLPEAAVADVVFNVQVREKDKAIAALQRLAKLDTEILPPTLVTLRLVARRYPEILSGFFEQTDTKNLSTVWQEMEIMNLVSLRRPDDAYERLKVLLDANPNADLYIQAAILATNRKEDISVIDGYVEKAYGRGTEEQRSRAALTAAMMYADRRDYAKVRQWLKKVSAPEYLFDKGVSAVAATLELDGAKAALRQIREVRKLPEQQGRYFMADNLSKVQLFALSKLPDTREALRGLDKIIEKPPAGSNTELQAEALVQRSVVYDRLGKRKKMISDLERAFRLAPDNAQIMNNLGYSLLSDSERLDEGFVLLQKAYQINPDDIAVNDSIGWAYYLKGDAESALPYLRYSFESQPEPEVAAHLGEVLWALGERDRAVDVWTQAAHLAGDKKIWRETLKRHGIALPQASRKSRK</sequence>
<dbReference type="EMBL" id="CP019894">
    <property type="protein sequence ID" value="ARB04562.1"/>
    <property type="molecule type" value="Genomic_DNA"/>
</dbReference>
<reference evidence="3 4" key="1">
    <citation type="submission" date="2017-03" db="EMBL/GenBank/DDBJ databases">
        <title>N. lactamica Y92-1009 whole genome sequence.</title>
        <authorList>
            <person name="Pandey A.K."/>
            <person name="Read R.C."/>
        </authorList>
    </citation>
    <scope>NUCLEOTIDE SEQUENCE [LARGE SCALE GENOMIC DNA]</scope>
    <source>
        <strain evidence="3 4">Y92-1009</strain>
    </source>
</reference>
<dbReference type="AlphaFoldDB" id="A0AAU8VFC0"/>
<dbReference type="Pfam" id="PF13181">
    <property type="entry name" value="TPR_8"/>
    <property type="match status" value="1"/>
</dbReference>
<dbReference type="Proteomes" id="UP000191249">
    <property type="component" value="Chromosome"/>
</dbReference>
<protein>
    <recommendedName>
        <fullName evidence="5">Tetratricopeptide repeat protein</fullName>
    </recommendedName>
</protein>
<feature type="signal peptide" evidence="2">
    <location>
        <begin position="1"/>
        <end position="25"/>
    </location>
</feature>
<proteinExistence type="predicted"/>
<name>A0AAU8VFC0_NEILA</name>
<keyword evidence="2" id="KW-0732">Signal</keyword>